<feature type="transmembrane region" description="Helical" evidence="2">
    <location>
        <begin position="34"/>
        <end position="54"/>
    </location>
</feature>
<gene>
    <name evidence="3" type="ORF">SAMN04487818_11837</name>
</gene>
<name>A0A1H9XP20_9PSEU</name>
<organism evidence="3 4">
    <name type="scientific">Actinokineospora terrae</name>
    <dbReference type="NCBI Taxonomy" id="155974"/>
    <lineage>
        <taxon>Bacteria</taxon>
        <taxon>Bacillati</taxon>
        <taxon>Actinomycetota</taxon>
        <taxon>Actinomycetes</taxon>
        <taxon>Pseudonocardiales</taxon>
        <taxon>Pseudonocardiaceae</taxon>
        <taxon>Actinokineospora</taxon>
    </lineage>
</organism>
<keyword evidence="2" id="KW-1133">Transmembrane helix</keyword>
<keyword evidence="4" id="KW-1185">Reference proteome</keyword>
<sequence length="160" mass="17107">MTDLDLIEARLNTLRDQVERLEVQRGEAVTRQRGTLLVTALSGALLALTCATWRESSTDKPFTLWGMVDTIGFEALLVLVLLVGVALGSVVLAASPATANVLRRFVGGLTLATAAPIFYLNSVLFQGSLDTAAWVSLVVLVLVGCLTIGRTLRPGPIDWT</sequence>
<feature type="transmembrane region" description="Helical" evidence="2">
    <location>
        <begin position="105"/>
        <end position="125"/>
    </location>
</feature>
<dbReference type="STRING" id="155974.SAMN04487818_11837"/>
<proteinExistence type="predicted"/>
<evidence type="ECO:0000313" key="4">
    <source>
        <dbReference type="Proteomes" id="UP000199051"/>
    </source>
</evidence>
<feature type="transmembrane region" description="Helical" evidence="2">
    <location>
        <begin position="74"/>
        <end position="93"/>
    </location>
</feature>
<protein>
    <submittedName>
        <fullName evidence="3">Uncharacterized protein</fullName>
    </submittedName>
</protein>
<evidence type="ECO:0000313" key="3">
    <source>
        <dbReference type="EMBL" id="SES47918.1"/>
    </source>
</evidence>
<reference evidence="4" key="1">
    <citation type="submission" date="2016-10" db="EMBL/GenBank/DDBJ databases">
        <authorList>
            <person name="Varghese N."/>
            <person name="Submissions S."/>
        </authorList>
    </citation>
    <scope>NUCLEOTIDE SEQUENCE [LARGE SCALE GENOMIC DNA]</scope>
    <source>
        <strain evidence="4">DSM 44260</strain>
    </source>
</reference>
<feature type="transmembrane region" description="Helical" evidence="2">
    <location>
        <begin position="131"/>
        <end position="149"/>
    </location>
</feature>
<dbReference type="Proteomes" id="UP000199051">
    <property type="component" value="Unassembled WGS sequence"/>
</dbReference>
<dbReference type="AlphaFoldDB" id="A0A1H9XP20"/>
<dbReference type="EMBL" id="FOGI01000018">
    <property type="protein sequence ID" value="SES47918.1"/>
    <property type="molecule type" value="Genomic_DNA"/>
</dbReference>
<feature type="coiled-coil region" evidence="1">
    <location>
        <begin position="4"/>
        <end position="31"/>
    </location>
</feature>
<keyword evidence="1" id="KW-0175">Coiled coil</keyword>
<dbReference type="RefSeq" id="WP_143073734.1">
    <property type="nucleotide sequence ID" value="NZ_FOGI01000018.1"/>
</dbReference>
<keyword evidence="2" id="KW-0812">Transmembrane</keyword>
<evidence type="ECO:0000256" key="2">
    <source>
        <dbReference type="SAM" id="Phobius"/>
    </source>
</evidence>
<evidence type="ECO:0000256" key="1">
    <source>
        <dbReference type="SAM" id="Coils"/>
    </source>
</evidence>
<keyword evidence="2" id="KW-0472">Membrane</keyword>
<accession>A0A1H9XP20</accession>